<accession>A0A7Z9E3Z1</accession>
<sequence length="40" mass="4284">MANLHQGITEAKSAFLGDRDVLAVEGAIALKPKPNSMLEF</sequence>
<proteinExistence type="predicted"/>
<dbReference type="Proteomes" id="UP000182190">
    <property type="component" value="Unassembled WGS sequence"/>
</dbReference>
<organism evidence="1 2">
    <name type="scientific">Planktothrix paucivesiculata PCC 9631</name>
    <dbReference type="NCBI Taxonomy" id="671071"/>
    <lineage>
        <taxon>Bacteria</taxon>
        <taxon>Bacillati</taxon>
        <taxon>Cyanobacteriota</taxon>
        <taxon>Cyanophyceae</taxon>
        <taxon>Oscillatoriophycideae</taxon>
        <taxon>Oscillatoriales</taxon>
        <taxon>Microcoleaceae</taxon>
        <taxon>Planktothrix</taxon>
    </lineage>
</organism>
<reference evidence="1" key="1">
    <citation type="submission" date="2019-10" db="EMBL/GenBank/DDBJ databases">
        <authorList>
            <consortium name="Genoscope - CEA"/>
            <person name="William W."/>
        </authorList>
    </citation>
    <scope>NUCLEOTIDE SEQUENCE [LARGE SCALE GENOMIC DNA]</scope>
    <source>
        <strain evidence="1">BBR_PRJEB10994</strain>
    </source>
</reference>
<evidence type="ECO:0000313" key="1">
    <source>
        <dbReference type="EMBL" id="VXD22076.1"/>
    </source>
</evidence>
<gene>
    <name evidence="1" type="ORF">PL9631_620025</name>
</gene>
<dbReference type="AlphaFoldDB" id="A0A7Z9E3Z1"/>
<name>A0A7Z9E3Z1_9CYAN</name>
<keyword evidence="2" id="KW-1185">Reference proteome</keyword>
<dbReference type="EMBL" id="CZCS02000204">
    <property type="protein sequence ID" value="VXD22076.1"/>
    <property type="molecule type" value="Genomic_DNA"/>
</dbReference>
<dbReference type="RefSeq" id="WP_269321696.1">
    <property type="nucleotide sequence ID" value="NZ_LR735013.1"/>
</dbReference>
<comment type="caution">
    <text evidence="1">The sequence shown here is derived from an EMBL/GenBank/DDBJ whole genome shotgun (WGS) entry which is preliminary data.</text>
</comment>
<protein>
    <submittedName>
        <fullName evidence="1">Uncharacterized protein</fullName>
    </submittedName>
</protein>
<evidence type="ECO:0000313" key="2">
    <source>
        <dbReference type="Proteomes" id="UP000182190"/>
    </source>
</evidence>